<dbReference type="GO" id="GO:0008782">
    <property type="term" value="F:adenosylhomocysteine nucleosidase activity"/>
    <property type="evidence" value="ECO:0007669"/>
    <property type="project" value="UniProtKB-EC"/>
</dbReference>
<evidence type="ECO:0000256" key="4">
    <source>
        <dbReference type="ARBA" id="ARBA00022801"/>
    </source>
</evidence>
<evidence type="ECO:0000256" key="2">
    <source>
        <dbReference type="ARBA" id="ARBA00011974"/>
    </source>
</evidence>
<dbReference type="Proteomes" id="UP001204015">
    <property type="component" value="Unassembled WGS sequence"/>
</dbReference>
<dbReference type="NCBIfam" id="NF004079">
    <property type="entry name" value="PRK05584.1"/>
    <property type="match status" value="1"/>
</dbReference>
<dbReference type="RefSeq" id="WP_252760210.1">
    <property type="nucleotide sequence ID" value="NZ_JAMXLY010000007.1"/>
</dbReference>
<evidence type="ECO:0000313" key="7">
    <source>
        <dbReference type="EMBL" id="MCO6024847.1"/>
    </source>
</evidence>
<comment type="caution">
    <text evidence="7">The sequence shown here is derived from an EMBL/GenBank/DDBJ whole genome shotgun (WGS) entry which is preliminary data.</text>
</comment>
<dbReference type="InterPro" id="IPR010049">
    <property type="entry name" value="MTA_SAH_Nsdase"/>
</dbReference>
<accession>A0ABT1BUT7</accession>
<dbReference type="Gene3D" id="3.40.50.1580">
    <property type="entry name" value="Nucleoside phosphorylase domain"/>
    <property type="match status" value="1"/>
</dbReference>
<keyword evidence="7" id="KW-0326">Glycosidase</keyword>
<evidence type="ECO:0000313" key="8">
    <source>
        <dbReference type="Proteomes" id="UP001204015"/>
    </source>
</evidence>
<keyword evidence="3" id="KW-0028">Amino-acid biosynthesis</keyword>
<keyword evidence="5" id="KW-0486">Methionine biosynthesis</keyword>
<dbReference type="SUPFAM" id="SSF53167">
    <property type="entry name" value="Purine and uridine phosphorylases"/>
    <property type="match status" value="1"/>
</dbReference>
<evidence type="ECO:0000259" key="6">
    <source>
        <dbReference type="Pfam" id="PF01048"/>
    </source>
</evidence>
<dbReference type="InterPro" id="IPR000845">
    <property type="entry name" value="Nucleoside_phosphorylase_d"/>
</dbReference>
<keyword evidence="8" id="KW-1185">Reference proteome</keyword>
<dbReference type="CDD" id="cd09008">
    <property type="entry name" value="MTAN"/>
    <property type="match status" value="1"/>
</dbReference>
<dbReference type="Pfam" id="PF01048">
    <property type="entry name" value="PNP_UDP_1"/>
    <property type="match status" value="1"/>
</dbReference>
<dbReference type="InterPro" id="IPR035994">
    <property type="entry name" value="Nucleoside_phosphorylase_sf"/>
</dbReference>
<feature type="domain" description="Nucleoside phosphorylase" evidence="6">
    <location>
        <begin position="2"/>
        <end position="231"/>
    </location>
</feature>
<sequence length="234" mass="25872">MKIGIIVAMDKEFTQLEALLENKEVKQYNHKDFVTGTLGNQDVILQQCGIGKVNSAIGTVEMIGHYHPDLILSTGCAGGADIRLSPLDIVVASECTYHDAYCGKEVEYGQILGMPAKYKAPGSLVEKALSLNNCSSDEGKKFHVRAGLTVSGEWFVDTKEKMRSILRKFPEALAVDMESCSIAQTCHIYQVPFLSFRIISDVPLKDEKAAQYYDFWNQMANGSFQATKAFLSLL</sequence>
<dbReference type="EC" id="3.2.2.9" evidence="2"/>
<protein>
    <recommendedName>
        <fullName evidence="2">adenosylhomocysteine nucleosidase</fullName>
        <ecNumber evidence="2">3.2.2.9</ecNumber>
    </recommendedName>
</protein>
<proteinExistence type="predicted"/>
<evidence type="ECO:0000256" key="1">
    <source>
        <dbReference type="ARBA" id="ARBA00004945"/>
    </source>
</evidence>
<dbReference type="NCBIfam" id="TIGR01704">
    <property type="entry name" value="MTA_SAH-Nsdase"/>
    <property type="match status" value="1"/>
</dbReference>
<keyword evidence="4 7" id="KW-0378">Hydrolase</keyword>
<evidence type="ECO:0000256" key="3">
    <source>
        <dbReference type="ARBA" id="ARBA00022605"/>
    </source>
</evidence>
<gene>
    <name evidence="7" type="ORF">NG821_03135</name>
</gene>
<dbReference type="PANTHER" id="PTHR46832:SF1">
    <property type="entry name" value="5'-METHYLTHIOADENOSINE_S-ADENOSYLHOMOCYSTEINE NUCLEOSIDASE"/>
    <property type="match status" value="1"/>
</dbReference>
<name>A0ABT1BUT7_9BACT</name>
<dbReference type="PANTHER" id="PTHR46832">
    <property type="entry name" value="5'-METHYLTHIOADENOSINE/S-ADENOSYLHOMOCYSTEINE NUCLEOSIDASE"/>
    <property type="match status" value="1"/>
</dbReference>
<comment type="pathway">
    <text evidence="1">Amino-acid biosynthesis; L-methionine biosynthesis via salvage pathway; S-methyl-5-thio-alpha-D-ribose 1-phosphate from S-methyl-5'-thioadenosine (hydrolase route): step 1/2.</text>
</comment>
<evidence type="ECO:0000256" key="5">
    <source>
        <dbReference type="ARBA" id="ARBA00023167"/>
    </source>
</evidence>
<dbReference type="EMBL" id="JAMXLY010000007">
    <property type="protein sequence ID" value="MCO6024847.1"/>
    <property type="molecule type" value="Genomic_DNA"/>
</dbReference>
<reference evidence="7 8" key="1">
    <citation type="submission" date="2022-06" db="EMBL/GenBank/DDBJ databases">
        <title>A taxonomic note on the genus Prevotella: Description of four novel genera and emended description of the genera Hallella and Xylanibacter.</title>
        <authorList>
            <person name="Hitch T.C.A."/>
        </authorList>
    </citation>
    <scope>NUCLEOTIDE SEQUENCE [LARGE SCALE GENOMIC DNA]</scope>
    <source>
        <strain evidence="7 8">DSM 100619</strain>
    </source>
</reference>
<organism evidence="7 8">
    <name type="scientific">Segatella cerevisiae</name>
    <dbReference type="NCBI Taxonomy" id="2053716"/>
    <lineage>
        <taxon>Bacteria</taxon>
        <taxon>Pseudomonadati</taxon>
        <taxon>Bacteroidota</taxon>
        <taxon>Bacteroidia</taxon>
        <taxon>Bacteroidales</taxon>
        <taxon>Prevotellaceae</taxon>
        <taxon>Segatella</taxon>
    </lineage>
</organism>